<dbReference type="AlphaFoldDB" id="A0A5J9VIC7"/>
<feature type="region of interest" description="Disordered" evidence="1">
    <location>
        <begin position="154"/>
        <end position="174"/>
    </location>
</feature>
<reference evidence="3 4" key="1">
    <citation type="journal article" date="2019" name="Sci. Rep.">
        <title>A high-quality genome of Eragrostis curvula grass provides insights into Poaceae evolution and supports new strategies to enhance forage quality.</title>
        <authorList>
            <person name="Carballo J."/>
            <person name="Santos B.A.C.M."/>
            <person name="Zappacosta D."/>
            <person name="Garbus I."/>
            <person name="Selva J.P."/>
            <person name="Gallo C.A."/>
            <person name="Diaz A."/>
            <person name="Albertini E."/>
            <person name="Caccamo M."/>
            <person name="Echenique V."/>
        </authorList>
    </citation>
    <scope>NUCLEOTIDE SEQUENCE [LARGE SCALE GENOMIC DNA]</scope>
    <source>
        <strain evidence="4">cv. Victoria</strain>
        <tissue evidence="3">Leaf</tissue>
    </source>
</reference>
<evidence type="ECO:0000313" key="4">
    <source>
        <dbReference type="Proteomes" id="UP000324897"/>
    </source>
</evidence>
<protein>
    <submittedName>
        <fullName evidence="3">Uncharacterized protein</fullName>
    </submittedName>
</protein>
<evidence type="ECO:0000313" key="3">
    <source>
        <dbReference type="EMBL" id="TVU35291.1"/>
    </source>
</evidence>
<evidence type="ECO:0000256" key="1">
    <source>
        <dbReference type="SAM" id="MobiDB-lite"/>
    </source>
</evidence>
<feature type="signal peptide" evidence="2">
    <location>
        <begin position="1"/>
        <end position="27"/>
    </location>
</feature>
<feature type="chain" id="PRO_5023816918" evidence="2">
    <location>
        <begin position="28"/>
        <end position="190"/>
    </location>
</feature>
<keyword evidence="2" id="KW-0732">Signal</keyword>
<sequence length="190" mass="20752">MAPRNSKVRALLMVSLYTCLLFQGSSGLRCTYCNCLEFCKQLNPGYGQYCRQQCYQGKQCDFQCPPMEAPRMMADDGHGPEMGVAVAAGGDNLGTGNDGAETYRVCFFSCRKKYPARKYFSCCEKGCRHATKFDFKCPNNPSAEMGVFVAAGGGNVGKGNNGTETGGAAPSERWREDGDLENRLTWSGYS</sequence>
<keyword evidence="4" id="KW-1185">Reference proteome</keyword>
<dbReference type="Proteomes" id="UP000324897">
    <property type="component" value="Unassembled WGS sequence"/>
</dbReference>
<proteinExistence type="predicted"/>
<gene>
    <name evidence="3" type="ORF">EJB05_17175</name>
</gene>
<accession>A0A5J9VIC7</accession>
<organism evidence="3 4">
    <name type="scientific">Eragrostis curvula</name>
    <name type="common">weeping love grass</name>
    <dbReference type="NCBI Taxonomy" id="38414"/>
    <lineage>
        <taxon>Eukaryota</taxon>
        <taxon>Viridiplantae</taxon>
        <taxon>Streptophyta</taxon>
        <taxon>Embryophyta</taxon>
        <taxon>Tracheophyta</taxon>
        <taxon>Spermatophyta</taxon>
        <taxon>Magnoliopsida</taxon>
        <taxon>Liliopsida</taxon>
        <taxon>Poales</taxon>
        <taxon>Poaceae</taxon>
        <taxon>PACMAD clade</taxon>
        <taxon>Chloridoideae</taxon>
        <taxon>Eragrostideae</taxon>
        <taxon>Eragrostidinae</taxon>
        <taxon>Eragrostis</taxon>
    </lineage>
</organism>
<evidence type="ECO:0000256" key="2">
    <source>
        <dbReference type="SAM" id="SignalP"/>
    </source>
</evidence>
<comment type="caution">
    <text evidence="3">The sequence shown here is derived from an EMBL/GenBank/DDBJ whole genome shotgun (WGS) entry which is preliminary data.</text>
</comment>
<dbReference type="Gramene" id="TVU35291">
    <property type="protein sequence ID" value="TVU35291"/>
    <property type="gene ID" value="EJB05_17175"/>
</dbReference>
<name>A0A5J9VIC7_9POAL</name>
<dbReference type="EMBL" id="RWGY01000009">
    <property type="protein sequence ID" value="TVU35291.1"/>
    <property type="molecule type" value="Genomic_DNA"/>
</dbReference>